<comment type="caution">
    <text evidence="1">The sequence shown here is derived from an EMBL/GenBank/DDBJ whole genome shotgun (WGS) entry which is preliminary data.</text>
</comment>
<dbReference type="EMBL" id="AEIU01000072">
    <property type="protein sequence ID" value="EFP96619.1"/>
    <property type="molecule type" value="Genomic_DNA"/>
</dbReference>
<gene>
    <name evidence="1" type="ORF">VIBC2010_09852</name>
</gene>
<protein>
    <recommendedName>
        <fullName evidence="3">Carrier domain-containing protein</fullName>
    </recommendedName>
</protein>
<evidence type="ECO:0000313" key="2">
    <source>
        <dbReference type="Proteomes" id="UP000002943"/>
    </source>
</evidence>
<dbReference type="Gene3D" id="1.10.1200.10">
    <property type="entry name" value="ACP-like"/>
    <property type="match status" value="1"/>
</dbReference>
<dbReference type="AlphaFoldDB" id="E3BJZ1"/>
<accession>E3BJZ1</accession>
<dbReference type="RefSeq" id="WP_009601345.1">
    <property type="nucleotide sequence ID" value="NZ_AEIU01000072.1"/>
</dbReference>
<evidence type="ECO:0000313" key="1">
    <source>
        <dbReference type="EMBL" id="EFP96619.1"/>
    </source>
</evidence>
<evidence type="ECO:0008006" key="3">
    <source>
        <dbReference type="Google" id="ProtNLM"/>
    </source>
</evidence>
<name>E3BJZ1_9VIBR</name>
<dbReference type="OrthoDB" id="6575267at2"/>
<dbReference type="SUPFAM" id="SSF47336">
    <property type="entry name" value="ACP-like"/>
    <property type="match status" value="1"/>
</dbReference>
<keyword evidence="2" id="KW-1185">Reference proteome</keyword>
<organism evidence="1 2">
    <name type="scientific">Vibrio caribbeanicus ATCC BAA-2122</name>
    <dbReference type="NCBI Taxonomy" id="796620"/>
    <lineage>
        <taxon>Bacteria</taxon>
        <taxon>Pseudomonadati</taxon>
        <taxon>Pseudomonadota</taxon>
        <taxon>Gammaproteobacteria</taxon>
        <taxon>Vibrionales</taxon>
        <taxon>Vibrionaceae</taxon>
        <taxon>Vibrio</taxon>
    </lineage>
</organism>
<reference evidence="1 2" key="1">
    <citation type="journal article" date="2012" name="Int. J. Syst. Evol. Microbiol.">
        <title>Vibrio caribbeanicus sp. nov., isolated from the marine sponge Scleritoderma cyanea.</title>
        <authorList>
            <person name="Hoffmann M."/>
            <person name="Monday S.R."/>
            <person name="Allard M.W."/>
            <person name="Strain E.A."/>
            <person name="Whittaker P."/>
            <person name="Naum M."/>
            <person name="McCarthy P.J."/>
            <person name="Lopez J.V."/>
            <person name="Fischer M."/>
            <person name="Brown E.W."/>
        </authorList>
    </citation>
    <scope>NUCLEOTIDE SEQUENCE [LARGE SCALE GENOMIC DNA]</scope>
    <source>
        <strain evidence="1 2">ATCC BAA-2122</strain>
    </source>
</reference>
<sequence length="87" mass="10041">MNSVIDLAEYICKFIIYIRPEYSSITEVPLNDTLDDLGIESMDIVELQVCLLDEHHFDLSDYAHENIFNKTILELSELIFDDICQAA</sequence>
<dbReference type="InterPro" id="IPR036736">
    <property type="entry name" value="ACP-like_sf"/>
</dbReference>
<proteinExistence type="predicted"/>
<dbReference type="Proteomes" id="UP000002943">
    <property type="component" value="Unassembled WGS sequence"/>
</dbReference>